<evidence type="ECO:0000313" key="2">
    <source>
        <dbReference type="EMBL" id="KAG9280528.1"/>
    </source>
</evidence>
<dbReference type="Proteomes" id="UP000752171">
    <property type="component" value="Unassembled WGS sequence"/>
</dbReference>
<gene>
    <name evidence="2" type="ORF">AMEX_G3252</name>
</gene>
<name>A0A8T2M7K1_ASTMX</name>
<sequence>MAHITARHLGIIFLLTCFTSQVVSQTTLSANSTLSPVKNQTFFNGTMATSTYGGTLNVTTAPAGVAYQLRPSALFVVISGAMATSLLHYCC</sequence>
<organism evidence="2 3">
    <name type="scientific">Astyanax mexicanus</name>
    <name type="common">Blind cave fish</name>
    <name type="synonym">Astyanax fasciatus mexicanus</name>
    <dbReference type="NCBI Taxonomy" id="7994"/>
    <lineage>
        <taxon>Eukaryota</taxon>
        <taxon>Metazoa</taxon>
        <taxon>Chordata</taxon>
        <taxon>Craniata</taxon>
        <taxon>Vertebrata</taxon>
        <taxon>Euteleostomi</taxon>
        <taxon>Actinopterygii</taxon>
        <taxon>Neopterygii</taxon>
        <taxon>Teleostei</taxon>
        <taxon>Ostariophysi</taxon>
        <taxon>Characiformes</taxon>
        <taxon>Characoidei</taxon>
        <taxon>Acestrorhamphidae</taxon>
        <taxon>Acestrorhamphinae</taxon>
        <taxon>Astyanax</taxon>
    </lineage>
</organism>
<feature type="chain" id="PRO_5035715887" evidence="1">
    <location>
        <begin position="25"/>
        <end position="91"/>
    </location>
</feature>
<evidence type="ECO:0000256" key="1">
    <source>
        <dbReference type="SAM" id="SignalP"/>
    </source>
</evidence>
<accession>A0A8T2M7K1</accession>
<protein>
    <submittedName>
        <fullName evidence="2">Uncharacterized protein</fullName>
    </submittedName>
</protein>
<feature type="signal peptide" evidence="1">
    <location>
        <begin position="1"/>
        <end position="24"/>
    </location>
</feature>
<keyword evidence="1" id="KW-0732">Signal</keyword>
<reference evidence="2 3" key="1">
    <citation type="submission" date="2021-07" db="EMBL/GenBank/DDBJ databases">
        <authorList>
            <person name="Imarazene B."/>
            <person name="Zahm M."/>
            <person name="Klopp C."/>
            <person name="Cabau C."/>
            <person name="Beille S."/>
            <person name="Jouanno E."/>
            <person name="Castinel A."/>
            <person name="Lluch J."/>
            <person name="Gil L."/>
            <person name="Kuchtly C."/>
            <person name="Lopez Roques C."/>
            <person name="Donnadieu C."/>
            <person name="Parrinello H."/>
            <person name="Journot L."/>
            <person name="Du K."/>
            <person name="Schartl M."/>
            <person name="Retaux S."/>
            <person name="Guiguen Y."/>
        </authorList>
    </citation>
    <scope>NUCLEOTIDE SEQUENCE [LARGE SCALE GENOMIC DNA]</scope>
    <source>
        <strain evidence="2">Pach_M1</strain>
        <tissue evidence="2">Testis</tissue>
    </source>
</reference>
<proteinExistence type="predicted"/>
<evidence type="ECO:0000313" key="3">
    <source>
        <dbReference type="Proteomes" id="UP000752171"/>
    </source>
</evidence>
<comment type="caution">
    <text evidence="2">The sequence shown here is derived from an EMBL/GenBank/DDBJ whole genome shotgun (WGS) entry which is preliminary data.</text>
</comment>
<dbReference type="AlphaFoldDB" id="A0A8T2M7K1"/>
<dbReference type="EMBL" id="JAICCE010000002">
    <property type="protein sequence ID" value="KAG9280528.1"/>
    <property type="molecule type" value="Genomic_DNA"/>
</dbReference>